<evidence type="ECO:0000259" key="1">
    <source>
        <dbReference type="Pfam" id="PF00535"/>
    </source>
</evidence>
<dbReference type="SUPFAM" id="SSF53448">
    <property type="entry name" value="Nucleotide-diphospho-sugar transferases"/>
    <property type="match status" value="1"/>
</dbReference>
<sequence>MRASVVITTYNRRSVVPQAVESVLGQTLRDIEVTVVDDGSTDGTADELTRRFGQDSRLRVIRRVNGGPPVARNTGLDASSGPYVALLDSDDIWHPEYLASQVDVLERHPEADMVLDNGMCHAPGGESVPLFDQPDWVFPHTIDAMCELSYILPSFSVFRSRVLRELRFDETFRVGDDTELMWRFLAAGHRSVGNPRTLAEYRAVCQPGGEAAAQLTGEQDPILLAAYDVWKRYGDRYPRAIDRGPDFHREFAEVLIRNDRAHEARWHAERFAQTAPDDPDAERLLRLSGAVGQTTAS</sequence>
<dbReference type="AlphaFoldDB" id="A0A1C5ILB9"/>
<keyword evidence="3" id="KW-1185">Reference proteome</keyword>
<evidence type="ECO:0000313" key="3">
    <source>
        <dbReference type="Proteomes" id="UP000198226"/>
    </source>
</evidence>
<organism evidence="2 3">
    <name type="scientific">Micromonospora rifamycinica</name>
    <dbReference type="NCBI Taxonomy" id="291594"/>
    <lineage>
        <taxon>Bacteria</taxon>
        <taxon>Bacillati</taxon>
        <taxon>Actinomycetota</taxon>
        <taxon>Actinomycetes</taxon>
        <taxon>Micromonosporales</taxon>
        <taxon>Micromonosporaceae</taxon>
        <taxon>Micromonospora</taxon>
    </lineage>
</organism>
<proteinExistence type="predicted"/>
<keyword evidence="2" id="KW-0808">Transferase</keyword>
<dbReference type="EMBL" id="LT607752">
    <property type="protein sequence ID" value="SCG58821.1"/>
    <property type="molecule type" value="Genomic_DNA"/>
</dbReference>
<dbReference type="CDD" id="cd00761">
    <property type="entry name" value="Glyco_tranf_GTA_type"/>
    <property type="match status" value="1"/>
</dbReference>
<dbReference type="Pfam" id="PF00535">
    <property type="entry name" value="Glycos_transf_2"/>
    <property type="match status" value="1"/>
</dbReference>
<dbReference type="InterPro" id="IPR050834">
    <property type="entry name" value="Glycosyltransf_2"/>
</dbReference>
<dbReference type="PANTHER" id="PTHR43685">
    <property type="entry name" value="GLYCOSYLTRANSFERASE"/>
    <property type="match status" value="1"/>
</dbReference>
<dbReference type="Proteomes" id="UP000198226">
    <property type="component" value="Chromosome I"/>
</dbReference>
<reference evidence="3" key="1">
    <citation type="submission" date="2016-06" db="EMBL/GenBank/DDBJ databases">
        <authorList>
            <person name="Varghese N."/>
            <person name="Submissions Spin"/>
        </authorList>
    </citation>
    <scope>NUCLEOTIDE SEQUENCE [LARGE SCALE GENOMIC DNA]</scope>
    <source>
        <strain evidence="3">DSM 44983</strain>
    </source>
</reference>
<evidence type="ECO:0000313" key="2">
    <source>
        <dbReference type="EMBL" id="SCG58821.1"/>
    </source>
</evidence>
<protein>
    <submittedName>
        <fullName evidence="2">Glycosyltransferase involved in cell wall bisynthesis</fullName>
    </submittedName>
</protein>
<dbReference type="PANTHER" id="PTHR43685:SF2">
    <property type="entry name" value="GLYCOSYLTRANSFERASE 2-LIKE DOMAIN-CONTAINING PROTEIN"/>
    <property type="match status" value="1"/>
</dbReference>
<dbReference type="Gene3D" id="3.90.550.10">
    <property type="entry name" value="Spore Coat Polysaccharide Biosynthesis Protein SpsA, Chain A"/>
    <property type="match status" value="1"/>
</dbReference>
<dbReference type="InterPro" id="IPR001173">
    <property type="entry name" value="Glyco_trans_2-like"/>
</dbReference>
<name>A0A1C5ILB9_9ACTN</name>
<dbReference type="InterPro" id="IPR029044">
    <property type="entry name" value="Nucleotide-diphossugar_trans"/>
</dbReference>
<dbReference type="RefSeq" id="WP_157746971.1">
    <property type="nucleotide sequence ID" value="NZ_LRMV01000007.1"/>
</dbReference>
<dbReference type="OrthoDB" id="153025at2"/>
<accession>A0A1C5ILB9</accession>
<feature type="domain" description="Glycosyltransferase 2-like" evidence="1">
    <location>
        <begin position="4"/>
        <end position="165"/>
    </location>
</feature>
<gene>
    <name evidence="2" type="ORF">GA0070623_2647</name>
</gene>
<dbReference type="GO" id="GO:0016740">
    <property type="term" value="F:transferase activity"/>
    <property type="evidence" value="ECO:0007669"/>
    <property type="project" value="UniProtKB-KW"/>
</dbReference>